<keyword evidence="2" id="KW-1185">Reference proteome</keyword>
<sequence>MNNIKYFVIIISVLMVNIIDAQENYGELIFVDDFERVESQELKDEPGNNWTTSSNKTAPGHKQVDLIDGTLHIWMHKSANHATAVRHELGFKDGSVGLKFLLTSNQDELKLNFADLSLKTVWAGHLFDVVVRTHEIVFEDRKTGNMNLKIRKSILEKSLTKAQKESLKSKIHKTPYVLEINKWYELLVHINKNKVEVEIGGKKVGEFKSEGFEHNNKALLRLLVPNQVYIDDVKFWNRK</sequence>
<organism evidence="1 2">
    <name type="scientific">Flavivirga algicola</name>
    <dbReference type="NCBI Taxonomy" id="2729136"/>
    <lineage>
        <taxon>Bacteria</taxon>
        <taxon>Pseudomonadati</taxon>
        <taxon>Bacteroidota</taxon>
        <taxon>Flavobacteriia</taxon>
        <taxon>Flavobacteriales</taxon>
        <taxon>Flavobacteriaceae</taxon>
        <taxon>Flavivirga</taxon>
    </lineage>
</organism>
<evidence type="ECO:0000313" key="2">
    <source>
        <dbReference type="Proteomes" id="UP000746690"/>
    </source>
</evidence>
<evidence type="ECO:0000313" key="1">
    <source>
        <dbReference type="EMBL" id="NMH86821.1"/>
    </source>
</evidence>
<dbReference type="EMBL" id="JABBHF010000002">
    <property type="protein sequence ID" value="NMH86821.1"/>
    <property type="molecule type" value="Genomic_DNA"/>
</dbReference>
<protein>
    <recommendedName>
        <fullName evidence="3">3-keto-disaccharide hydrolase domain-containing protein</fullName>
    </recommendedName>
</protein>
<proteinExistence type="predicted"/>
<gene>
    <name evidence="1" type="ORF">HHX25_04850</name>
</gene>
<dbReference type="RefSeq" id="WP_169670724.1">
    <property type="nucleotide sequence ID" value="NZ_JABBHF010000002.1"/>
</dbReference>
<reference evidence="1 2" key="1">
    <citation type="submission" date="2020-04" db="EMBL/GenBank/DDBJ databases">
        <title>A Flavivirga sp. nov.</title>
        <authorList>
            <person name="Sun X."/>
        </authorList>
    </citation>
    <scope>NUCLEOTIDE SEQUENCE [LARGE SCALE GENOMIC DNA]</scope>
    <source>
        <strain evidence="1 2">Y03</strain>
    </source>
</reference>
<evidence type="ECO:0008006" key="3">
    <source>
        <dbReference type="Google" id="ProtNLM"/>
    </source>
</evidence>
<name>A0ABX1RTE5_9FLAO</name>
<accession>A0ABX1RTE5</accession>
<comment type="caution">
    <text evidence="1">The sequence shown here is derived from an EMBL/GenBank/DDBJ whole genome shotgun (WGS) entry which is preliminary data.</text>
</comment>
<dbReference type="Proteomes" id="UP000746690">
    <property type="component" value="Unassembled WGS sequence"/>
</dbReference>